<dbReference type="Proteomes" id="UP000324575">
    <property type="component" value="Unassembled WGS sequence"/>
</dbReference>
<gene>
    <name evidence="2" type="ORF">EZS26_001081</name>
</gene>
<keyword evidence="1" id="KW-0812">Transmembrane</keyword>
<organism evidence="2 3">
    <name type="scientific">Candidatus Ordinivivax streblomastigis</name>
    <dbReference type="NCBI Taxonomy" id="2540710"/>
    <lineage>
        <taxon>Bacteria</taxon>
        <taxon>Pseudomonadati</taxon>
        <taxon>Bacteroidota</taxon>
        <taxon>Bacteroidia</taxon>
        <taxon>Bacteroidales</taxon>
        <taxon>Candidatus Ordinivivax</taxon>
    </lineage>
</organism>
<reference evidence="2 3" key="1">
    <citation type="submission" date="2019-03" db="EMBL/GenBank/DDBJ databases">
        <title>Single cell metagenomics reveals metabolic interactions within the superorganism composed of flagellate Streblomastix strix and complex community of Bacteroidetes bacteria on its surface.</title>
        <authorList>
            <person name="Treitli S.C."/>
            <person name="Kolisko M."/>
            <person name="Husnik F."/>
            <person name="Keeling P."/>
            <person name="Hampl V."/>
        </authorList>
    </citation>
    <scope>NUCLEOTIDE SEQUENCE [LARGE SCALE GENOMIC DNA]</scope>
    <source>
        <strain evidence="2">St1</strain>
    </source>
</reference>
<dbReference type="EMBL" id="SNRX01000006">
    <property type="protein sequence ID" value="KAA6302574.1"/>
    <property type="molecule type" value="Genomic_DNA"/>
</dbReference>
<proteinExistence type="predicted"/>
<name>A0A5M8P2F4_9BACT</name>
<evidence type="ECO:0000313" key="3">
    <source>
        <dbReference type="Proteomes" id="UP000324575"/>
    </source>
</evidence>
<keyword evidence="1" id="KW-1133">Transmembrane helix</keyword>
<feature type="transmembrane region" description="Helical" evidence="1">
    <location>
        <begin position="6"/>
        <end position="31"/>
    </location>
</feature>
<sequence>MKKKHIIIIIISSVLLCLFIFGALLGGLGGFTCSKRLGKTNYYLFKSAGANSMVNLSYEYSDMQDMLVGVVEGHITDAYWNEQYILVTQYYGRNDSIEGYYIVKMLPPVEKGVPWEKTKFATKEEYEQKKQELSLNEKEMKHIVFK</sequence>
<dbReference type="AlphaFoldDB" id="A0A5M8P2F4"/>
<keyword evidence="1" id="KW-0472">Membrane</keyword>
<accession>A0A5M8P2F4</accession>
<protein>
    <submittedName>
        <fullName evidence="2">Uncharacterized protein</fullName>
    </submittedName>
</protein>
<comment type="caution">
    <text evidence="2">The sequence shown here is derived from an EMBL/GenBank/DDBJ whole genome shotgun (WGS) entry which is preliminary data.</text>
</comment>
<evidence type="ECO:0000313" key="2">
    <source>
        <dbReference type="EMBL" id="KAA6302574.1"/>
    </source>
</evidence>
<evidence type="ECO:0000256" key="1">
    <source>
        <dbReference type="SAM" id="Phobius"/>
    </source>
</evidence>